<reference evidence="1 2" key="1">
    <citation type="submission" date="2018-06" db="EMBL/GenBank/DDBJ databases">
        <title>Comparative genomics of Bradyrhizobium nodulating Arachidis hypogaea.</title>
        <authorList>
            <person name="Li Y."/>
        </authorList>
    </citation>
    <scope>NUCLEOTIDE SEQUENCE [LARGE SCALE GENOMIC DNA]</scope>
    <source>
        <strain evidence="1 2">CCBAU 051107</strain>
    </source>
</reference>
<dbReference type="Proteomes" id="UP000594015">
    <property type="component" value="Chromosome"/>
</dbReference>
<protein>
    <submittedName>
        <fullName evidence="1">Uncharacterized protein</fullName>
    </submittedName>
</protein>
<gene>
    <name evidence="1" type="ORF">WN72_41705</name>
</gene>
<proteinExistence type="predicted"/>
<evidence type="ECO:0000313" key="2">
    <source>
        <dbReference type="Proteomes" id="UP000594015"/>
    </source>
</evidence>
<accession>A0AAE7NVH1</accession>
<dbReference type="KEGG" id="barh:WN72_41705"/>
<dbReference type="EMBL" id="CP030050">
    <property type="protein sequence ID" value="QOZ72081.1"/>
    <property type="molecule type" value="Genomic_DNA"/>
</dbReference>
<organism evidence="1 2">
    <name type="scientific">Bradyrhizobium arachidis</name>
    <dbReference type="NCBI Taxonomy" id="858423"/>
    <lineage>
        <taxon>Bacteria</taxon>
        <taxon>Pseudomonadati</taxon>
        <taxon>Pseudomonadota</taxon>
        <taxon>Alphaproteobacteria</taxon>
        <taxon>Hyphomicrobiales</taxon>
        <taxon>Nitrobacteraceae</taxon>
        <taxon>Bradyrhizobium</taxon>
    </lineage>
</organism>
<evidence type="ECO:0000313" key="1">
    <source>
        <dbReference type="EMBL" id="QOZ72081.1"/>
    </source>
</evidence>
<sequence>MSYVSAIPAHQRIPPVQDGRIHIEKINAPFLFTLKASGPEFGAGIKYAIEQGWLEMHESGTYVRLLSPGQDLLE</sequence>
<dbReference type="AlphaFoldDB" id="A0AAE7NVH1"/>
<name>A0AAE7NVH1_9BRAD</name>